<dbReference type="Proteomes" id="UP001218218">
    <property type="component" value="Unassembled WGS sequence"/>
</dbReference>
<evidence type="ECO:0000259" key="2">
    <source>
        <dbReference type="Pfam" id="PF22936"/>
    </source>
</evidence>
<reference evidence="3" key="1">
    <citation type="submission" date="2023-03" db="EMBL/GenBank/DDBJ databases">
        <title>Massive genome expansion in bonnet fungi (Mycena s.s.) driven by repeated elements and novel gene families across ecological guilds.</title>
        <authorList>
            <consortium name="Lawrence Berkeley National Laboratory"/>
            <person name="Harder C.B."/>
            <person name="Miyauchi S."/>
            <person name="Viragh M."/>
            <person name="Kuo A."/>
            <person name="Thoen E."/>
            <person name="Andreopoulos B."/>
            <person name="Lu D."/>
            <person name="Skrede I."/>
            <person name="Drula E."/>
            <person name="Henrissat B."/>
            <person name="Morin E."/>
            <person name="Kohler A."/>
            <person name="Barry K."/>
            <person name="LaButti K."/>
            <person name="Morin E."/>
            <person name="Salamov A."/>
            <person name="Lipzen A."/>
            <person name="Mereny Z."/>
            <person name="Hegedus B."/>
            <person name="Baldrian P."/>
            <person name="Stursova M."/>
            <person name="Weitz H."/>
            <person name="Taylor A."/>
            <person name="Grigoriev I.V."/>
            <person name="Nagy L.G."/>
            <person name="Martin F."/>
            <person name="Kauserud H."/>
        </authorList>
    </citation>
    <scope>NUCLEOTIDE SEQUENCE</scope>
    <source>
        <strain evidence="3">CBHHK002</strain>
    </source>
</reference>
<feature type="domain" description="Retrovirus-related Pol polyprotein from transposon TNT 1-94-like beta-barrel" evidence="2">
    <location>
        <begin position="359"/>
        <end position="436"/>
    </location>
</feature>
<organism evidence="3 4">
    <name type="scientific">Mycena albidolilacea</name>
    <dbReference type="NCBI Taxonomy" id="1033008"/>
    <lineage>
        <taxon>Eukaryota</taxon>
        <taxon>Fungi</taxon>
        <taxon>Dikarya</taxon>
        <taxon>Basidiomycota</taxon>
        <taxon>Agaricomycotina</taxon>
        <taxon>Agaricomycetes</taxon>
        <taxon>Agaricomycetidae</taxon>
        <taxon>Agaricales</taxon>
        <taxon>Marasmiineae</taxon>
        <taxon>Mycenaceae</taxon>
        <taxon>Mycena</taxon>
    </lineage>
</organism>
<accession>A0AAD7ESS4</accession>
<evidence type="ECO:0000313" key="3">
    <source>
        <dbReference type="EMBL" id="KAJ7348079.1"/>
    </source>
</evidence>
<dbReference type="InterPro" id="IPR054722">
    <property type="entry name" value="PolX-like_BBD"/>
</dbReference>
<sequence>MSGTKFFPFDTLVYEEDGKPESWPTWESQAQSALVFNNMWGYISGHGVITPPEQINNSLMLPVKINNPKYDDWLDKNLIILSPLHLSMHWDKGPKSHQGRENCQDCLGHTQSGPPANGSIFTTHHTSASACHLLVIQNEPREDHRASRHPHRLFSVQTPTEDLWHCIIYLNTMAGSELKDTRLLLNTLLSAGTLSSASVAARIKHEQVRIDTENAETATTKSSFAAFSRQAAAEALKRAFANGQGPCANPQCTDHTKWFHDWDHCYGLGRHIKPPAATGKAKRGGGKSQKDKAKVAVDSSDESDDQAAFISNSAGYRSFFTDISTPHGETTSFDWSTVSPDIAHLTCNKPDILAALVLYLDTGATSSICPILKYFTKITPCMRNVSGVSGSLIKAIGIGKVRICMGKGHHFILKVVLYCLEAVVTLISVGKLCDNGEEQMNFVHLKLRRIWF</sequence>
<dbReference type="AlphaFoldDB" id="A0AAD7ESS4"/>
<dbReference type="EMBL" id="JARIHO010000018">
    <property type="protein sequence ID" value="KAJ7348079.1"/>
    <property type="molecule type" value="Genomic_DNA"/>
</dbReference>
<protein>
    <recommendedName>
        <fullName evidence="2">Retrovirus-related Pol polyprotein from transposon TNT 1-94-like beta-barrel domain-containing protein</fullName>
    </recommendedName>
</protein>
<comment type="caution">
    <text evidence="3">The sequence shown here is derived from an EMBL/GenBank/DDBJ whole genome shotgun (WGS) entry which is preliminary data.</text>
</comment>
<proteinExistence type="predicted"/>
<gene>
    <name evidence="3" type="ORF">DFH08DRAFT_960434</name>
</gene>
<name>A0AAD7ESS4_9AGAR</name>
<evidence type="ECO:0000313" key="4">
    <source>
        <dbReference type="Proteomes" id="UP001218218"/>
    </source>
</evidence>
<feature type="region of interest" description="Disordered" evidence="1">
    <location>
        <begin position="276"/>
        <end position="300"/>
    </location>
</feature>
<evidence type="ECO:0000256" key="1">
    <source>
        <dbReference type="SAM" id="MobiDB-lite"/>
    </source>
</evidence>
<keyword evidence="4" id="KW-1185">Reference proteome</keyword>
<dbReference type="Pfam" id="PF22936">
    <property type="entry name" value="Pol_BBD"/>
    <property type="match status" value="1"/>
</dbReference>